<dbReference type="AlphaFoldDB" id="A0A2N5E2A8"/>
<dbReference type="RefSeq" id="WP_101817190.1">
    <property type="nucleotide sequence ID" value="NZ_PJZF01000013.1"/>
</dbReference>
<dbReference type="PRINTS" id="PR00080">
    <property type="entry name" value="SDRFAMILY"/>
</dbReference>
<dbReference type="Gene3D" id="3.40.50.720">
    <property type="entry name" value="NAD(P)-binding Rossmann-like Domain"/>
    <property type="match status" value="1"/>
</dbReference>
<accession>A0A2N5E2A8</accession>
<evidence type="ECO:0000256" key="3">
    <source>
        <dbReference type="RuleBase" id="RU000363"/>
    </source>
</evidence>
<dbReference type="SUPFAM" id="SSF51735">
    <property type="entry name" value="NAD(P)-binding Rossmann-fold domains"/>
    <property type="match status" value="1"/>
</dbReference>
<comment type="caution">
    <text evidence="4">The sequence shown here is derived from an EMBL/GenBank/DDBJ whole genome shotgun (WGS) entry which is preliminary data.</text>
</comment>
<keyword evidence="2" id="KW-0560">Oxidoreductase</keyword>
<dbReference type="InterPro" id="IPR002347">
    <property type="entry name" value="SDR_fam"/>
</dbReference>
<dbReference type="Pfam" id="PF00106">
    <property type="entry name" value="adh_short"/>
    <property type="match status" value="1"/>
</dbReference>
<comment type="similarity">
    <text evidence="1 3">Belongs to the short-chain dehydrogenases/reductases (SDR) family.</text>
</comment>
<dbReference type="PRINTS" id="PR00081">
    <property type="entry name" value="GDHRDH"/>
</dbReference>
<dbReference type="EMBL" id="PJZF01000013">
    <property type="protein sequence ID" value="PLR34704.1"/>
    <property type="molecule type" value="Genomic_DNA"/>
</dbReference>
<organism evidence="4 5">
    <name type="scientific">Chimaeribacter californicus</name>
    <dbReference type="NCBI Taxonomy" id="2060067"/>
    <lineage>
        <taxon>Bacteria</taxon>
        <taxon>Pseudomonadati</taxon>
        <taxon>Pseudomonadota</taxon>
        <taxon>Gammaproteobacteria</taxon>
        <taxon>Enterobacterales</taxon>
        <taxon>Yersiniaceae</taxon>
        <taxon>Chimaeribacter</taxon>
    </lineage>
</organism>
<evidence type="ECO:0000313" key="5">
    <source>
        <dbReference type="Proteomes" id="UP000234240"/>
    </source>
</evidence>
<sequence>MPFSDYRVALVTGASAGMGEAIVERLCREGITVHAVARRKDQLAALADRTGCIPHALDVADLPALTALCRDMQVDILVNNAGVSHPGSILEADEDVVNTQVDVNLRAVLHLCRLLVPGMVARDCGHVINITSIAAIYNFNGNSVYHATKAGVHALSRQLRVDCYGKRVRVTEICPGRVATDIFGNVSGDHEEARRRFIDGFELPQATDIADCVAFALSAPIAVNIGNIEITPTLQVPGGLSTLRPGDSLN</sequence>
<reference evidence="4 5" key="1">
    <citation type="submission" date="2017-12" db="EMBL/GenBank/DDBJ databases">
        <title>Characterization of six clinical isolates of Enterochimera gen. nov., a novel genus of the Yersiniaciae family and the three species Enterochimera arupensis sp. nov., Enterochimera coloradensis sp. nov, and Enterochimera californica sp. nov.</title>
        <authorList>
            <person name="Rossi A."/>
            <person name="Fisher M."/>
        </authorList>
    </citation>
    <scope>NUCLEOTIDE SEQUENCE [LARGE SCALE GENOMIC DNA]</scope>
    <source>
        <strain evidence="5">2015-Iso6</strain>
    </source>
</reference>
<dbReference type="FunFam" id="3.40.50.720:FF:000047">
    <property type="entry name" value="NADP-dependent L-serine/L-allo-threonine dehydrogenase"/>
    <property type="match status" value="1"/>
</dbReference>
<dbReference type="GO" id="GO:0016616">
    <property type="term" value="F:oxidoreductase activity, acting on the CH-OH group of donors, NAD or NADP as acceptor"/>
    <property type="evidence" value="ECO:0007669"/>
    <property type="project" value="UniProtKB-ARBA"/>
</dbReference>
<gene>
    <name evidence="4" type="ORF">CYR55_15005</name>
</gene>
<dbReference type="OrthoDB" id="9775296at2"/>
<evidence type="ECO:0000313" key="4">
    <source>
        <dbReference type="EMBL" id="PLR34704.1"/>
    </source>
</evidence>
<evidence type="ECO:0000256" key="1">
    <source>
        <dbReference type="ARBA" id="ARBA00006484"/>
    </source>
</evidence>
<proteinExistence type="inferred from homology"/>
<dbReference type="InterPro" id="IPR036291">
    <property type="entry name" value="NAD(P)-bd_dom_sf"/>
</dbReference>
<name>A0A2N5E2A8_9GAMM</name>
<dbReference type="PANTHER" id="PTHR43115">
    <property type="entry name" value="DEHYDROGENASE/REDUCTASE SDR FAMILY MEMBER 11"/>
    <property type="match status" value="1"/>
</dbReference>
<protein>
    <submittedName>
        <fullName evidence="4">Oxidoreductase</fullName>
    </submittedName>
</protein>
<evidence type="ECO:0000256" key="2">
    <source>
        <dbReference type="ARBA" id="ARBA00023002"/>
    </source>
</evidence>
<keyword evidence="5" id="KW-1185">Reference proteome</keyword>
<dbReference type="Proteomes" id="UP000234240">
    <property type="component" value="Unassembled WGS sequence"/>
</dbReference>
<dbReference type="PANTHER" id="PTHR43115:SF4">
    <property type="entry name" value="DEHYDROGENASE_REDUCTASE SDR FAMILY MEMBER 11"/>
    <property type="match status" value="1"/>
</dbReference>